<comment type="caution">
    <text evidence="5">The sequence shown here is derived from an EMBL/GenBank/DDBJ whole genome shotgun (WGS) entry which is preliminary data.</text>
</comment>
<sequence>MTSGVEKVTLLTEQLRQLLPMKAEYQQRLDKKFRLEFNYNSNHLEGNTLTYGETELLLIFDRTTGNHELREYEEMKGHDVAYELIKELATDHERPLNETVIKNLHSLLLVRPFWKDAITQDGQHTRREIKVGNYKEYPNSVRLPNGEMFHYASPEETPIKMGELMMWLREEEEKNELHPVVLAAMLHYHFVRIHPFDDGNGRLSRLLMNYVLFRHDLPPVVIKSANKKEYLQVLADADSGNPEPFIEYISQQLIWSLDLSINAAKGLSVLENDDLKKQIDIWRKHLTNKKSETANRDNIDINHLYANSIGQLFLLFKYQHEQFNDLFWKTQETPIINRKLFNETAYNSVSGFPGFILEFEASHDKDIIHSLSLQYSLIDFKRNESTSFSVESLINVQFEKYEYIVGYKGLVLTTKKYPEALTKDEMEAIVKICIQHVFEEMQEKSGVKI</sequence>
<dbReference type="Proteomes" id="UP000240978">
    <property type="component" value="Unassembled WGS sequence"/>
</dbReference>
<feature type="binding site" evidence="2">
    <location>
        <begin position="198"/>
        <end position="205"/>
    </location>
    <ligand>
        <name>ATP</name>
        <dbReference type="ChEBI" id="CHEBI:30616"/>
    </ligand>
</feature>
<dbReference type="Pfam" id="PF02661">
    <property type="entry name" value="Fic"/>
    <property type="match status" value="1"/>
</dbReference>
<keyword evidence="2" id="KW-0067">ATP-binding</keyword>
<evidence type="ECO:0000313" key="6">
    <source>
        <dbReference type="Proteomes" id="UP000240978"/>
    </source>
</evidence>
<evidence type="ECO:0000256" key="3">
    <source>
        <dbReference type="PIRSR" id="PIRSR640198-3"/>
    </source>
</evidence>
<name>A0A2P8G7W9_9BACT</name>
<dbReference type="PANTHER" id="PTHR13504:SF38">
    <property type="entry name" value="FIDO DOMAIN-CONTAINING PROTEIN"/>
    <property type="match status" value="1"/>
</dbReference>
<dbReference type="GO" id="GO:0005524">
    <property type="term" value="F:ATP binding"/>
    <property type="evidence" value="ECO:0007669"/>
    <property type="project" value="UniProtKB-KW"/>
</dbReference>
<feature type="active site" evidence="1">
    <location>
        <position position="194"/>
    </location>
</feature>
<dbReference type="SUPFAM" id="SSF140931">
    <property type="entry name" value="Fic-like"/>
    <property type="match status" value="1"/>
</dbReference>
<evidence type="ECO:0000256" key="1">
    <source>
        <dbReference type="PIRSR" id="PIRSR640198-1"/>
    </source>
</evidence>
<organism evidence="5 6">
    <name type="scientific">Chitinophaga ginsengisoli</name>
    <dbReference type="NCBI Taxonomy" id="363837"/>
    <lineage>
        <taxon>Bacteria</taxon>
        <taxon>Pseudomonadati</taxon>
        <taxon>Bacteroidota</taxon>
        <taxon>Chitinophagia</taxon>
        <taxon>Chitinophagales</taxon>
        <taxon>Chitinophagaceae</taxon>
        <taxon>Chitinophaga</taxon>
    </lineage>
</organism>
<gene>
    <name evidence="5" type="ORF">CLV42_106291</name>
</gene>
<proteinExistence type="predicted"/>
<dbReference type="PANTHER" id="PTHR13504">
    <property type="entry name" value="FIDO DOMAIN-CONTAINING PROTEIN DDB_G0283145"/>
    <property type="match status" value="1"/>
</dbReference>
<dbReference type="EMBL" id="PYGK01000006">
    <property type="protein sequence ID" value="PSL29955.1"/>
    <property type="molecule type" value="Genomic_DNA"/>
</dbReference>
<dbReference type="OrthoDB" id="9814400at2"/>
<dbReference type="InterPro" id="IPR036597">
    <property type="entry name" value="Fido-like_dom_sf"/>
</dbReference>
<dbReference type="InterPro" id="IPR040198">
    <property type="entry name" value="Fido_containing"/>
</dbReference>
<feature type="site" description="Important for autoinhibition of adenylyltransferase activity" evidence="3">
    <location>
        <position position="45"/>
    </location>
</feature>
<dbReference type="Gene3D" id="1.10.3290.10">
    <property type="entry name" value="Fido-like domain"/>
    <property type="match status" value="1"/>
</dbReference>
<accession>A0A2P8G7W9</accession>
<dbReference type="InterPro" id="IPR003812">
    <property type="entry name" value="Fido"/>
</dbReference>
<feature type="domain" description="Fido" evidence="4">
    <location>
        <begin position="96"/>
        <end position="251"/>
    </location>
</feature>
<keyword evidence="6" id="KW-1185">Reference proteome</keyword>
<protein>
    <submittedName>
        <fullName evidence="5">Fic family protein</fullName>
    </submittedName>
</protein>
<evidence type="ECO:0000259" key="4">
    <source>
        <dbReference type="PROSITE" id="PS51459"/>
    </source>
</evidence>
<evidence type="ECO:0000313" key="5">
    <source>
        <dbReference type="EMBL" id="PSL29955.1"/>
    </source>
</evidence>
<dbReference type="RefSeq" id="WP_106603154.1">
    <property type="nucleotide sequence ID" value="NZ_PYGK01000006.1"/>
</dbReference>
<keyword evidence="2" id="KW-0547">Nucleotide-binding</keyword>
<dbReference type="AlphaFoldDB" id="A0A2P8G7W9"/>
<dbReference type="PROSITE" id="PS51459">
    <property type="entry name" value="FIDO"/>
    <property type="match status" value="1"/>
</dbReference>
<evidence type="ECO:0000256" key="2">
    <source>
        <dbReference type="PIRSR" id="PIRSR640198-2"/>
    </source>
</evidence>
<reference evidence="5 6" key="1">
    <citation type="submission" date="2018-03" db="EMBL/GenBank/DDBJ databases">
        <title>Genomic Encyclopedia of Archaeal and Bacterial Type Strains, Phase II (KMG-II): from individual species to whole genera.</title>
        <authorList>
            <person name="Goeker M."/>
        </authorList>
    </citation>
    <scope>NUCLEOTIDE SEQUENCE [LARGE SCALE GENOMIC DNA]</scope>
    <source>
        <strain evidence="5 6">DSM 18107</strain>
    </source>
</reference>